<dbReference type="PANTHER" id="PTHR30572:SF4">
    <property type="entry name" value="ABC TRANSPORTER PERMEASE YTRF"/>
    <property type="match status" value="1"/>
</dbReference>
<evidence type="ECO:0000256" key="7">
    <source>
        <dbReference type="SAM" id="Phobius"/>
    </source>
</evidence>
<dbReference type="NCBIfam" id="TIGR03434">
    <property type="entry name" value="ADOP"/>
    <property type="match status" value="1"/>
</dbReference>
<feature type="domain" description="ABC3 transporter permease C-terminal" evidence="8">
    <location>
        <begin position="288"/>
        <end position="400"/>
    </location>
</feature>
<reference evidence="10" key="1">
    <citation type="submission" date="2018-05" db="EMBL/GenBank/DDBJ databases">
        <authorList>
            <person name="Lanie J.A."/>
            <person name="Ng W.-L."/>
            <person name="Kazmierczak K.M."/>
            <person name="Andrzejewski T.M."/>
            <person name="Davidsen T.M."/>
            <person name="Wayne K.J."/>
            <person name="Tettelin H."/>
            <person name="Glass J.I."/>
            <person name="Rusch D."/>
            <person name="Podicherti R."/>
            <person name="Tsui H.-C.T."/>
            <person name="Winkler M.E."/>
        </authorList>
    </citation>
    <scope>NUCLEOTIDE SEQUENCE</scope>
</reference>
<organism evidence="10">
    <name type="scientific">marine metagenome</name>
    <dbReference type="NCBI Taxonomy" id="408172"/>
    <lineage>
        <taxon>unclassified sequences</taxon>
        <taxon>metagenomes</taxon>
        <taxon>ecological metagenomes</taxon>
    </lineage>
</organism>
<feature type="transmembrane region" description="Helical" evidence="7">
    <location>
        <begin position="759"/>
        <end position="785"/>
    </location>
</feature>
<feature type="transmembrane region" description="Helical" evidence="7">
    <location>
        <begin position="427"/>
        <end position="447"/>
    </location>
</feature>
<dbReference type="Pfam" id="PF02687">
    <property type="entry name" value="FtsX"/>
    <property type="match status" value="2"/>
</dbReference>
<keyword evidence="2" id="KW-1003">Cell membrane</keyword>
<feature type="domain" description="ABC3 transporter permease C-terminal" evidence="8">
    <location>
        <begin position="707"/>
        <end position="820"/>
    </location>
</feature>
<evidence type="ECO:0000313" key="10">
    <source>
        <dbReference type="EMBL" id="SUZ71436.1"/>
    </source>
</evidence>
<evidence type="ECO:0000256" key="3">
    <source>
        <dbReference type="ARBA" id="ARBA00022692"/>
    </source>
</evidence>
<evidence type="ECO:0000256" key="5">
    <source>
        <dbReference type="ARBA" id="ARBA00023136"/>
    </source>
</evidence>
<dbReference type="InterPro" id="IPR003838">
    <property type="entry name" value="ABC3_permease_C"/>
</dbReference>
<sequence length="827" mass="89169">MSSFVAEVRYALRSLNKSRTYATAFVITLGLGIGVNTAIFSVINGVLLQPLPYQDADRIMFVQQPANTVGAFGAAFSFIEIDDYRAASRTIDEFVEFGDWDFSVIGRGDPHRVVGGLVTANYFDVLGLRPLYGRTLIPSDDDAGAPPVMVFTHDYWSRMFGADPEIVGKTVKLTTKTVEVVGVLEPGSHYTGSRKPDVFANYTTNDHYTGAAMRDARTHRMTNVFARLAPGATSEAAQAELTQINRRLQDEFSQAYPEQFGYEITARPWQEVLTESARPTFLIMMGTVLMVLLLACANVANLALTRLIRRERELAVRSALGADKKRIRRQLFTENLVLALAGAGFGLILAIAGLDLLVSYADRFTIRSEEIGMDGVVFAFTLLVGTGIAMLLAWAPSLPFTSEVGMSLNRASGRNTGGVSRRQLQRLLVVSQLALSFTLLIGAGLLVRSLLRLQGVDSGFEAGTVVTLESPNFTSLSAEEQQTLFEGAADRMRSYPGVRSAAYATWAPLQSPAPEALTIEVEGLDELQASTPTGLFNTVSPDYFRTVGATLLRGRSFNGEDVPETDSVVVVNESLSRAYFGSESPVGGRIRWQNARGTWQPWQRVVGVVASTRDAGIARADVHVIYQATSQAVRRRGGVAGVTGGGGFPAETMLVRTTGETGPVVRQITAIIHETDPERPVDNVITLDELQREDIAPWRLNATLFSAFAILALLVAGVGVLGVMAFSVTQRTKEFSIRLALGAEEGDVLRMVMGEGARLVLGALVLGGVASMMLSGLLSGLLFEIQPTDPVTFVAVAVVLSGVALLAAFVPARRATRADPIDALKAE</sequence>
<feature type="domain" description="MacB-like periplasmic core" evidence="9">
    <location>
        <begin position="434"/>
        <end position="631"/>
    </location>
</feature>
<comment type="similarity">
    <text evidence="6">Belongs to the ABC-4 integral membrane protein family.</text>
</comment>
<feature type="transmembrane region" description="Helical" evidence="7">
    <location>
        <begin position="791"/>
        <end position="810"/>
    </location>
</feature>
<dbReference type="EMBL" id="UINC01001121">
    <property type="protein sequence ID" value="SUZ71436.1"/>
    <property type="molecule type" value="Genomic_DNA"/>
</dbReference>
<dbReference type="InterPro" id="IPR050250">
    <property type="entry name" value="Macrolide_Exporter_MacB"/>
</dbReference>
<comment type="subcellular location">
    <subcellularLocation>
        <location evidence="1">Cell membrane</location>
        <topology evidence="1">Multi-pass membrane protein</topology>
    </subcellularLocation>
</comment>
<evidence type="ECO:0000259" key="8">
    <source>
        <dbReference type="Pfam" id="PF02687"/>
    </source>
</evidence>
<evidence type="ECO:0000256" key="2">
    <source>
        <dbReference type="ARBA" id="ARBA00022475"/>
    </source>
</evidence>
<evidence type="ECO:0000259" key="9">
    <source>
        <dbReference type="Pfam" id="PF12704"/>
    </source>
</evidence>
<keyword evidence="4 7" id="KW-1133">Transmembrane helix</keyword>
<feature type="transmembrane region" description="Helical" evidence="7">
    <location>
        <begin position="281"/>
        <end position="304"/>
    </location>
</feature>
<dbReference type="Pfam" id="PF12704">
    <property type="entry name" value="MacB_PCD"/>
    <property type="match status" value="2"/>
</dbReference>
<protein>
    <recommendedName>
        <fullName evidence="11">ABC transporter permease</fullName>
    </recommendedName>
</protein>
<feature type="transmembrane region" description="Helical" evidence="7">
    <location>
        <begin position="336"/>
        <end position="357"/>
    </location>
</feature>
<feature type="transmembrane region" description="Helical" evidence="7">
    <location>
        <begin position="21"/>
        <end position="43"/>
    </location>
</feature>
<feature type="transmembrane region" description="Helical" evidence="7">
    <location>
        <begin position="377"/>
        <end position="400"/>
    </location>
</feature>
<accession>A0A381PWI5</accession>
<evidence type="ECO:0000256" key="4">
    <source>
        <dbReference type="ARBA" id="ARBA00022989"/>
    </source>
</evidence>
<dbReference type="GO" id="GO:0022857">
    <property type="term" value="F:transmembrane transporter activity"/>
    <property type="evidence" value="ECO:0007669"/>
    <property type="project" value="TreeGrafter"/>
</dbReference>
<feature type="transmembrane region" description="Helical" evidence="7">
    <location>
        <begin position="704"/>
        <end position="728"/>
    </location>
</feature>
<name>A0A381PWI5_9ZZZZ</name>
<evidence type="ECO:0000256" key="1">
    <source>
        <dbReference type="ARBA" id="ARBA00004651"/>
    </source>
</evidence>
<keyword evidence="3 7" id="KW-0812">Transmembrane</keyword>
<dbReference type="AlphaFoldDB" id="A0A381PWI5"/>
<dbReference type="PANTHER" id="PTHR30572">
    <property type="entry name" value="MEMBRANE COMPONENT OF TRANSPORTER-RELATED"/>
    <property type="match status" value="1"/>
</dbReference>
<dbReference type="GO" id="GO:0005886">
    <property type="term" value="C:plasma membrane"/>
    <property type="evidence" value="ECO:0007669"/>
    <property type="project" value="UniProtKB-SubCell"/>
</dbReference>
<evidence type="ECO:0008006" key="11">
    <source>
        <dbReference type="Google" id="ProtNLM"/>
    </source>
</evidence>
<proteinExistence type="inferred from homology"/>
<dbReference type="InterPro" id="IPR025857">
    <property type="entry name" value="MacB_PCD"/>
</dbReference>
<feature type="domain" description="MacB-like periplasmic core" evidence="9">
    <location>
        <begin position="26"/>
        <end position="244"/>
    </location>
</feature>
<keyword evidence="5 7" id="KW-0472">Membrane</keyword>
<dbReference type="InterPro" id="IPR017800">
    <property type="entry name" value="ADOP"/>
</dbReference>
<evidence type="ECO:0000256" key="6">
    <source>
        <dbReference type="ARBA" id="ARBA00038076"/>
    </source>
</evidence>
<gene>
    <name evidence="10" type="ORF">METZ01_LOCUS24290</name>
</gene>